<dbReference type="WBParaSite" id="SBAD_0000897701-mRNA-1">
    <property type="protein sequence ID" value="SBAD_0000897701-mRNA-1"/>
    <property type="gene ID" value="SBAD_0000897701"/>
</dbReference>
<name>A0A183IYG6_9BILA</name>
<evidence type="ECO:0000313" key="2">
    <source>
        <dbReference type="EMBL" id="VDP18466.1"/>
    </source>
</evidence>
<dbReference type="AlphaFoldDB" id="A0A183IYG6"/>
<dbReference type="Proteomes" id="UP000270296">
    <property type="component" value="Unassembled WGS sequence"/>
</dbReference>
<keyword evidence="3" id="KW-1185">Reference proteome</keyword>
<evidence type="ECO:0000256" key="1">
    <source>
        <dbReference type="SAM" id="MobiDB-lite"/>
    </source>
</evidence>
<proteinExistence type="predicted"/>
<gene>
    <name evidence="2" type="ORF">SBAD_LOCUS8664</name>
</gene>
<protein>
    <submittedName>
        <fullName evidence="4">Vps4_C domain-containing protein</fullName>
    </submittedName>
</protein>
<accession>A0A183IYG6</accession>
<evidence type="ECO:0000313" key="3">
    <source>
        <dbReference type="Proteomes" id="UP000270296"/>
    </source>
</evidence>
<evidence type="ECO:0000313" key="4">
    <source>
        <dbReference type="WBParaSite" id="SBAD_0000897701-mRNA-1"/>
    </source>
</evidence>
<feature type="region of interest" description="Disordered" evidence="1">
    <location>
        <begin position="1"/>
        <end position="23"/>
    </location>
</feature>
<organism evidence="4">
    <name type="scientific">Soboliphyme baturini</name>
    <dbReference type="NCBI Taxonomy" id="241478"/>
    <lineage>
        <taxon>Eukaryota</taxon>
        <taxon>Metazoa</taxon>
        <taxon>Ecdysozoa</taxon>
        <taxon>Nematoda</taxon>
        <taxon>Enoplea</taxon>
        <taxon>Dorylaimia</taxon>
        <taxon>Dioctophymatida</taxon>
        <taxon>Dioctophymatoidea</taxon>
        <taxon>Soboliphymatidae</taxon>
        <taxon>Soboliphyme</taxon>
    </lineage>
</organism>
<dbReference type="EMBL" id="UZAM01011832">
    <property type="protein sequence ID" value="VDP18466.1"/>
    <property type="molecule type" value="Genomic_DNA"/>
</dbReference>
<reference evidence="4" key="1">
    <citation type="submission" date="2016-06" db="UniProtKB">
        <authorList>
            <consortium name="WormBaseParasite"/>
        </authorList>
    </citation>
    <scope>IDENTIFICATION</scope>
</reference>
<reference evidence="2 3" key="2">
    <citation type="submission" date="2018-11" db="EMBL/GenBank/DDBJ databases">
        <authorList>
            <consortium name="Pathogen Informatics"/>
        </authorList>
    </citation>
    <scope>NUCLEOTIDE SEQUENCE [LARGE SCALE GENOMIC DNA]</scope>
</reference>
<sequence length="40" mass="4605">MTRDRLQALKAARSPDEESDLSVDVDSGKFMEEFFEQVRA</sequence>